<dbReference type="Proteomes" id="UP000006755">
    <property type="component" value="Unassembled WGS sequence"/>
</dbReference>
<proteinExistence type="predicted"/>
<evidence type="ECO:0000313" key="1">
    <source>
        <dbReference type="EMBL" id="EKE75202.1"/>
    </source>
</evidence>
<dbReference type="OrthoDB" id="9851538at2"/>
<comment type="caution">
    <text evidence="1">The sequence shown here is derived from an EMBL/GenBank/DDBJ whole genome shotgun (WGS) entry which is preliminary data.</text>
</comment>
<evidence type="ECO:0000313" key="2">
    <source>
        <dbReference type="Proteomes" id="UP000006755"/>
    </source>
</evidence>
<reference evidence="1 2" key="1">
    <citation type="journal article" date="2012" name="J. Bacteriol.">
        <title>Genome Sequence of Gallaecimonas xiamenensis Type Strain 3-C-1.</title>
        <authorList>
            <person name="Lai Q."/>
            <person name="Wang L."/>
            <person name="Wang W."/>
            <person name="Shao Z."/>
        </authorList>
    </citation>
    <scope>NUCLEOTIDE SEQUENCE [LARGE SCALE GENOMIC DNA]</scope>
    <source>
        <strain evidence="1 2">3-C-1</strain>
    </source>
</reference>
<dbReference type="STRING" id="745411.B3C1_07996"/>
<sequence>MNPKVLLDLLVAAGKNVVAALITKKMVLWALERYAASTKTKVDDFAVQLVEGGLEADTNKIQAAVQGLTDAWLKEKDTKPNA</sequence>
<gene>
    <name evidence="1" type="ORF">B3C1_07996</name>
</gene>
<dbReference type="EMBL" id="AMRI01000009">
    <property type="protein sequence ID" value="EKE75202.1"/>
    <property type="molecule type" value="Genomic_DNA"/>
</dbReference>
<dbReference type="AlphaFoldDB" id="K2JLD4"/>
<protein>
    <submittedName>
        <fullName evidence="1">Uncharacterized protein</fullName>
    </submittedName>
</protein>
<keyword evidence="2" id="KW-1185">Reference proteome</keyword>
<dbReference type="RefSeq" id="WP_008484077.1">
    <property type="nucleotide sequence ID" value="NZ_AMRI01000009.1"/>
</dbReference>
<accession>K2JLD4</accession>
<name>K2JLD4_9GAMM</name>
<organism evidence="1 2">
    <name type="scientific">Gallaecimonas xiamenensis 3-C-1</name>
    <dbReference type="NCBI Taxonomy" id="745411"/>
    <lineage>
        <taxon>Bacteria</taxon>
        <taxon>Pseudomonadati</taxon>
        <taxon>Pseudomonadota</taxon>
        <taxon>Gammaproteobacteria</taxon>
        <taxon>Enterobacterales</taxon>
        <taxon>Gallaecimonadaceae</taxon>
        <taxon>Gallaecimonas</taxon>
    </lineage>
</organism>